<dbReference type="AlphaFoldDB" id="A0A1B6MNR6"/>
<accession>A0A1B6MNR6</accession>
<sequence length="295" mass="32536">ARRRLKKENKMTWEPKNKTDDDDDAIISDCDDKSKDDLLMDDDKIKDHRMGKDSMLHVKAEHHLKDLDDSDDLEEDERKSDHFHHSYHPHNHPHSHPHHHNHLMMKGEMGGHKDDCGVPLPATKPKIWSLADTAACKTPPPPSSQQPWCGAGGSGMGVGLNGFALPSASAPYSRYSGFFNGGPSVGSSGFPEVQTDTPPQTPPNMKLPSVAGNLIPAPGSCFAGSNGVAPPHAQGGYPQQPPQFGQYPAPRHQEKERHEYLPPQHLGSQPPQPIPEETAFKPFYKKGEEDCWDDP</sequence>
<dbReference type="SMART" id="SM00548">
    <property type="entry name" value="IRO"/>
    <property type="match status" value="1"/>
</dbReference>
<feature type="compositionally biased region" description="Basic and acidic residues" evidence="2">
    <location>
        <begin position="8"/>
        <end position="19"/>
    </location>
</feature>
<evidence type="ECO:0000259" key="3">
    <source>
        <dbReference type="SMART" id="SM00548"/>
    </source>
</evidence>
<feature type="compositionally biased region" description="Basic and acidic residues" evidence="2">
    <location>
        <begin position="251"/>
        <end position="260"/>
    </location>
</feature>
<dbReference type="PANTHER" id="PTHR11211:SF46">
    <property type="entry name" value="HOMEOBOX PROTEIN ARAUCAN-RELATED"/>
    <property type="match status" value="1"/>
</dbReference>
<reference evidence="4" key="1">
    <citation type="submission" date="2015-11" db="EMBL/GenBank/DDBJ databases">
        <title>De novo transcriptome assembly of four potential Pierce s Disease insect vectors from Arizona vineyards.</title>
        <authorList>
            <person name="Tassone E.E."/>
        </authorList>
    </citation>
    <scope>NUCLEOTIDE SEQUENCE</scope>
</reference>
<feature type="compositionally biased region" description="Basic and acidic residues" evidence="2">
    <location>
        <begin position="30"/>
        <end position="67"/>
    </location>
</feature>
<feature type="compositionally biased region" description="Basic residues" evidence="2">
    <location>
        <begin position="85"/>
        <end position="101"/>
    </location>
</feature>
<dbReference type="GO" id="GO:0030182">
    <property type="term" value="P:neuron differentiation"/>
    <property type="evidence" value="ECO:0007669"/>
    <property type="project" value="TreeGrafter"/>
</dbReference>
<feature type="domain" description="Iroquois-class homeodomain protein" evidence="3">
    <location>
        <begin position="120"/>
        <end position="137"/>
    </location>
</feature>
<dbReference type="GO" id="GO:0000978">
    <property type="term" value="F:RNA polymerase II cis-regulatory region sequence-specific DNA binding"/>
    <property type="evidence" value="ECO:0007669"/>
    <property type="project" value="TreeGrafter"/>
</dbReference>
<dbReference type="EMBL" id="GEBQ01002393">
    <property type="protein sequence ID" value="JAT37584.1"/>
    <property type="molecule type" value="Transcribed_RNA"/>
</dbReference>
<protein>
    <recommendedName>
        <fullName evidence="3">Iroquois-class homeodomain protein domain-containing protein</fullName>
    </recommendedName>
</protein>
<evidence type="ECO:0000313" key="4">
    <source>
        <dbReference type="EMBL" id="JAT37584.1"/>
    </source>
</evidence>
<feature type="compositionally biased region" description="Low complexity" evidence="2">
    <location>
        <begin position="229"/>
        <end position="250"/>
    </location>
</feature>
<dbReference type="InterPro" id="IPR003893">
    <property type="entry name" value="Iroquois_homeo"/>
</dbReference>
<feature type="non-terminal residue" evidence="4">
    <location>
        <position position="1"/>
    </location>
</feature>
<dbReference type="GO" id="GO:0005634">
    <property type="term" value="C:nucleus"/>
    <property type="evidence" value="ECO:0007669"/>
    <property type="project" value="UniProtKB-SubCell"/>
</dbReference>
<dbReference type="GO" id="GO:0048468">
    <property type="term" value="P:cell development"/>
    <property type="evidence" value="ECO:0007669"/>
    <property type="project" value="TreeGrafter"/>
</dbReference>
<dbReference type="PANTHER" id="PTHR11211">
    <property type="entry name" value="IROQUOIS-CLASS HOMEODOMAIN PROTEIN IRX"/>
    <property type="match status" value="1"/>
</dbReference>
<proteinExistence type="predicted"/>
<name>A0A1B6MNR6_9HEMI</name>
<gene>
    <name evidence="4" type="ORF">g.14537</name>
</gene>
<organism evidence="4">
    <name type="scientific">Graphocephala atropunctata</name>
    <dbReference type="NCBI Taxonomy" id="36148"/>
    <lineage>
        <taxon>Eukaryota</taxon>
        <taxon>Metazoa</taxon>
        <taxon>Ecdysozoa</taxon>
        <taxon>Arthropoda</taxon>
        <taxon>Hexapoda</taxon>
        <taxon>Insecta</taxon>
        <taxon>Pterygota</taxon>
        <taxon>Neoptera</taxon>
        <taxon>Paraneoptera</taxon>
        <taxon>Hemiptera</taxon>
        <taxon>Auchenorrhyncha</taxon>
        <taxon>Membracoidea</taxon>
        <taxon>Cicadellidae</taxon>
        <taxon>Cicadellinae</taxon>
        <taxon>Cicadellini</taxon>
        <taxon>Graphocephala</taxon>
    </lineage>
</organism>
<dbReference type="GO" id="GO:0000981">
    <property type="term" value="F:DNA-binding transcription factor activity, RNA polymerase II-specific"/>
    <property type="evidence" value="ECO:0007669"/>
    <property type="project" value="TreeGrafter"/>
</dbReference>
<comment type="subcellular location">
    <subcellularLocation>
        <location evidence="1">Nucleus</location>
    </subcellularLocation>
</comment>
<evidence type="ECO:0000256" key="2">
    <source>
        <dbReference type="SAM" id="MobiDB-lite"/>
    </source>
</evidence>
<feature type="region of interest" description="Disordered" evidence="2">
    <location>
        <begin position="186"/>
        <end position="295"/>
    </location>
</feature>
<feature type="region of interest" description="Disordered" evidence="2">
    <location>
        <begin position="1"/>
        <end position="101"/>
    </location>
</feature>
<evidence type="ECO:0000256" key="1">
    <source>
        <dbReference type="ARBA" id="ARBA00004123"/>
    </source>
</evidence>